<evidence type="ECO:0000256" key="1">
    <source>
        <dbReference type="ARBA" id="ARBA00004651"/>
    </source>
</evidence>
<dbReference type="AlphaFoldDB" id="A0A653FGC2"/>
<dbReference type="RefSeq" id="WP_014876983.1">
    <property type="nucleotide sequence ID" value="NZ_CP009495.1"/>
</dbReference>
<evidence type="ECO:0000256" key="3">
    <source>
        <dbReference type="ARBA" id="ARBA00022989"/>
    </source>
</evidence>
<proteinExistence type="predicted"/>
<evidence type="ECO:0000256" key="4">
    <source>
        <dbReference type="ARBA" id="ARBA00023136"/>
    </source>
</evidence>
<dbReference type="KEGG" id="msn:LI99_05795"/>
<evidence type="ECO:0000313" key="5">
    <source>
        <dbReference type="EMBL" id="VTP08697.1"/>
    </source>
</evidence>
<accession>A0A653FGC2</accession>
<dbReference type="GeneID" id="93456008"/>
<comment type="subcellular location">
    <subcellularLocation>
        <location evidence="1">Cell membrane</location>
        <topology evidence="1">Multi-pass membrane protein</topology>
    </subcellularLocation>
</comment>
<keyword evidence="2" id="KW-0812">Transmembrane</keyword>
<dbReference type="InterPro" id="IPR020846">
    <property type="entry name" value="MFS_dom"/>
</dbReference>
<dbReference type="SUPFAM" id="SSF103473">
    <property type="entry name" value="MFS general substrate transporter"/>
    <property type="match status" value="1"/>
</dbReference>
<dbReference type="EMBL" id="LR589640">
    <property type="protein sequence ID" value="VTP08697.1"/>
    <property type="molecule type" value="Genomic_DNA"/>
</dbReference>
<dbReference type="InterPro" id="IPR036259">
    <property type="entry name" value="MFS_trans_sf"/>
</dbReference>
<dbReference type="GO" id="GO:0005886">
    <property type="term" value="C:plasma membrane"/>
    <property type="evidence" value="ECO:0007669"/>
    <property type="project" value="UniProtKB-SubCell"/>
</dbReference>
<protein>
    <submittedName>
        <fullName evidence="5">Uncharacterized protein</fullName>
    </submittedName>
</protein>
<gene>
    <name evidence="5" type="ORF">BIN_B_03024</name>
</gene>
<dbReference type="Gene3D" id="1.20.1250.20">
    <property type="entry name" value="MFS general substrate transporter like domains"/>
    <property type="match status" value="1"/>
</dbReference>
<name>A0A653FGC2_MYCSM</name>
<evidence type="ECO:0000256" key="2">
    <source>
        <dbReference type="ARBA" id="ARBA00022692"/>
    </source>
</evidence>
<dbReference type="GO" id="GO:0022857">
    <property type="term" value="F:transmembrane transporter activity"/>
    <property type="evidence" value="ECO:0007669"/>
    <property type="project" value="InterPro"/>
</dbReference>
<keyword evidence="3" id="KW-1133">Transmembrane helix</keyword>
<sequence length="90" mass="9431">MTSARRSAWRSIIVGSTIGAVGVLLCLAAPNPLVLAIGVALTGLASAVWGRARQSYLAEVVPLPMRARAMAMFALTWRLGYSSGRSSVLS</sequence>
<keyword evidence="4" id="KW-0472">Membrane</keyword>
<dbReference type="KEGG" id="msh:LI98_05795"/>
<reference evidence="5" key="1">
    <citation type="submission" date="2019-05" db="EMBL/GenBank/DDBJ databases">
        <authorList>
            <person name="Naeem R."/>
            <person name="Antony C."/>
            <person name="Guan Q."/>
        </authorList>
    </citation>
    <scope>NUCLEOTIDE SEQUENCE</scope>
    <source>
        <strain evidence="5">1</strain>
    </source>
</reference>
<organism evidence="5">
    <name type="scientific">Mycolicibacterium smegmatis</name>
    <name type="common">Mycobacterium smegmatis</name>
    <dbReference type="NCBI Taxonomy" id="1772"/>
    <lineage>
        <taxon>Bacteria</taxon>
        <taxon>Bacillati</taxon>
        <taxon>Actinomycetota</taxon>
        <taxon>Actinomycetes</taxon>
        <taxon>Mycobacteriales</taxon>
        <taxon>Mycobacteriaceae</taxon>
        <taxon>Mycolicibacterium</taxon>
    </lineage>
</organism>
<dbReference type="PROSITE" id="PS50850">
    <property type="entry name" value="MFS"/>
    <property type="match status" value="1"/>
</dbReference>